<keyword evidence="2" id="KW-1185">Reference proteome</keyword>
<reference evidence="3" key="1">
    <citation type="submission" date="2022-11" db="UniProtKB">
        <authorList>
            <consortium name="WormBaseParasite"/>
        </authorList>
    </citation>
    <scope>IDENTIFICATION</scope>
</reference>
<evidence type="ECO:0000256" key="1">
    <source>
        <dbReference type="SAM" id="MobiDB-lite"/>
    </source>
</evidence>
<evidence type="ECO:0000313" key="2">
    <source>
        <dbReference type="Proteomes" id="UP000887566"/>
    </source>
</evidence>
<feature type="region of interest" description="Disordered" evidence="1">
    <location>
        <begin position="25"/>
        <end position="52"/>
    </location>
</feature>
<protein>
    <submittedName>
        <fullName evidence="3">Uncharacterized protein</fullName>
    </submittedName>
</protein>
<name>A0A914V1Z3_9BILA</name>
<accession>A0A914V1Z3</accession>
<dbReference type="WBParaSite" id="PSAMB.scaffold14379size1907.g36022.t1">
    <property type="protein sequence ID" value="PSAMB.scaffold14379size1907.g36022.t1"/>
    <property type="gene ID" value="PSAMB.scaffold14379size1907.g36022"/>
</dbReference>
<dbReference type="Proteomes" id="UP000887566">
    <property type="component" value="Unplaced"/>
</dbReference>
<dbReference type="AlphaFoldDB" id="A0A914V1Z3"/>
<evidence type="ECO:0000313" key="3">
    <source>
        <dbReference type="WBParaSite" id="PSAMB.scaffold14379size1907.g36022.t1"/>
    </source>
</evidence>
<organism evidence="2 3">
    <name type="scientific">Plectus sambesii</name>
    <dbReference type="NCBI Taxonomy" id="2011161"/>
    <lineage>
        <taxon>Eukaryota</taxon>
        <taxon>Metazoa</taxon>
        <taxon>Ecdysozoa</taxon>
        <taxon>Nematoda</taxon>
        <taxon>Chromadorea</taxon>
        <taxon>Plectida</taxon>
        <taxon>Plectina</taxon>
        <taxon>Plectoidea</taxon>
        <taxon>Plectidae</taxon>
        <taxon>Plectus</taxon>
    </lineage>
</organism>
<proteinExistence type="predicted"/>
<sequence length="86" mass="9014">MSPAARRLATSKLGIRIGTDKALKASYTPSPKVGTKTPIRTPKLARTGTGRKTATAVDTPVISSITDNLLDLSGSSKPRPTASDFF</sequence>